<comment type="caution">
    <text evidence="2">The sequence shown here is derived from an EMBL/GenBank/DDBJ whole genome shotgun (WGS) entry which is preliminary data.</text>
</comment>
<dbReference type="Proteomes" id="UP000297910">
    <property type="component" value="Unassembled WGS sequence"/>
</dbReference>
<gene>
    <name evidence="2" type="ORF">BPAE_0070g00440</name>
</gene>
<reference evidence="2 3" key="1">
    <citation type="submission" date="2017-12" db="EMBL/GenBank/DDBJ databases">
        <title>Comparative genomics of Botrytis spp.</title>
        <authorList>
            <person name="Valero-Jimenez C.A."/>
            <person name="Tapia P."/>
            <person name="Veloso J."/>
            <person name="Silva-Moreno E."/>
            <person name="Staats M."/>
            <person name="Valdes J.H."/>
            <person name="Van Kan J.A.L."/>
        </authorList>
    </citation>
    <scope>NUCLEOTIDE SEQUENCE [LARGE SCALE GENOMIC DNA]</scope>
    <source>
        <strain evidence="2 3">Bp0003</strain>
    </source>
</reference>
<feature type="compositionally biased region" description="Low complexity" evidence="1">
    <location>
        <begin position="16"/>
        <end position="25"/>
    </location>
</feature>
<protein>
    <submittedName>
        <fullName evidence="2">Uncharacterized protein</fullName>
    </submittedName>
</protein>
<dbReference type="AlphaFoldDB" id="A0A4Z1FM56"/>
<keyword evidence="3" id="KW-1185">Reference proteome</keyword>
<name>A0A4Z1FM56_9HELO</name>
<evidence type="ECO:0000256" key="1">
    <source>
        <dbReference type="SAM" id="MobiDB-lite"/>
    </source>
</evidence>
<organism evidence="2 3">
    <name type="scientific">Botrytis paeoniae</name>
    <dbReference type="NCBI Taxonomy" id="278948"/>
    <lineage>
        <taxon>Eukaryota</taxon>
        <taxon>Fungi</taxon>
        <taxon>Dikarya</taxon>
        <taxon>Ascomycota</taxon>
        <taxon>Pezizomycotina</taxon>
        <taxon>Leotiomycetes</taxon>
        <taxon>Helotiales</taxon>
        <taxon>Sclerotiniaceae</taxon>
        <taxon>Botrytis</taxon>
    </lineage>
</organism>
<dbReference type="EMBL" id="PQXI01000070">
    <property type="protein sequence ID" value="TGO25924.1"/>
    <property type="molecule type" value="Genomic_DNA"/>
</dbReference>
<feature type="region of interest" description="Disordered" evidence="1">
    <location>
        <begin position="1"/>
        <end position="25"/>
    </location>
</feature>
<sequence length="85" mass="9807">MQNDSHMLHSKRREVSSTVQETSTSRQLKIPIEVAEIEQRSLQAEIDGHLAKSREEKLVAQSKRRVVGEKKQIIYNLKEALKHTT</sequence>
<proteinExistence type="predicted"/>
<evidence type="ECO:0000313" key="2">
    <source>
        <dbReference type="EMBL" id="TGO25924.1"/>
    </source>
</evidence>
<evidence type="ECO:0000313" key="3">
    <source>
        <dbReference type="Proteomes" id="UP000297910"/>
    </source>
</evidence>
<accession>A0A4Z1FM56</accession>